<dbReference type="OrthoDB" id="63962at2"/>
<dbReference type="RefSeq" id="WP_091999353.1">
    <property type="nucleotide sequence ID" value="NZ_FMYQ01000017.1"/>
</dbReference>
<dbReference type="InterPro" id="IPR027056">
    <property type="entry name" value="Gluconate_2DH_su3"/>
</dbReference>
<gene>
    <name evidence="2" type="ORF">SAMN05421548_1175</name>
</gene>
<keyword evidence="3" id="KW-1185">Reference proteome</keyword>
<proteinExistence type="predicted"/>
<reference evidence="3" key="1">
    <citation type="submission" date="2016-09" db="EMBL/GenBank/DDBJ databases">
        <authorList>
            <person name="Varghese N."/>
            <person name="Submissions S."/>
        </authorList>
    </citation>
    <scope>NUCLEOTIDE SEQUENCE [LARGE SCALE GENOMIC DNA]</scope>
    <source>
        <strain evidence="3">TNe-862</strain>
    </source>
</reference>
<accession>A0A1G6TDG1</accession>
<feature type="region of interest" description="Disordered" evidence="1">
    <location>
        <begin position="202"/>
        <end position="223"/>
    </location>
</feature>
<protein>
    <submittedName>
        <fullName evidence="2">Gluconate 2-dehydrogenase subunit 3</fullName>
    </submittedName>
</protein>
<dbReference type="STRING" id="416944.SAMN05421548_1175"/>
<dbReference type="Proteomes" id="UP000198908">
    <property type="component" value="Unassembled WGS sequence"/>
</dbReference>
<dbReference type="EMBL" id="FMYQ01000017">
    <property type="protein sequence ID" value="SDD27069.1"/>
    <property type="molecule type" value="Genomic_DNA"/>
</dbReference>
<sequence length="223" mass="25231">MKSMPKFPGYDVLAKRDTPSWDAPTRAVIDVRLSTPDKARYLGPSHWRTLKALCAMIVPQPGRGETAENPLVPLAALVEGKLLEDRRDGFRDARLPPLRAAWETGLAALDEESEKAYGARFPHLDEEQRRTLVSRMQRGELRGKAWHGMPCDLFFTKRVLHDVTAAYWSHPVAWNAMGFGGPANPRGYVRLYTNRRDPWEAVEAEDNSDAAQRAARRENGRVR</sequence>
<name>A0A1G6TDG1_9BURK</name>
<dbReference type="Pfam" id="PF13618">
    <property type="entry name" value="Gluconate_2-dh3"/>
    <property type="match status" value="1"/>
</dbReference>
<evidence type="ECO:0000256" key="1">
    <source>
        <dbReference type="SAM" id="MobiDB-lite"/>
    </source>
</evidence>
<evidence type="ECO:0000313" key="2">
    <source>
        <dbReference type="EMBL" id="SDD27069.1"/>
    </source>
</evidence>
<organism evidence="2 3">
    <name type="scientific">Paraburkholderia lycopersici</name>
    <dbReference type="NCBI Taxonomy" id="416944"/>
    <lineage>
        <taxon>Bacteria</taxon>
        <taxon>Pseudomonadati</taxon>
        <taxon>Pseudomonadota</taxon>
        <taxon>Betaproteobacteria</taxon>
        <taxon>Burkholderiales</taxon>
        <taxon>Burkholderiaceae</taxon>
        <taxon>Paraburkholderia</taxon>
    </lineage>
</organism>
<evidence type="ECO:0000313" key="3">
    <source>
        <dbReference type="Proteomes" id="UP000198908"/>
    </source>
</evidence>
<dbReference type="AlphaFoldDB" id="A0A1G6TDG1"/>